<evidence type="ECO:0000313" key="11">
    <source>
        <dbReference type="Proteomes" id="UP000187012"/>
    </source>
</evidence>
<evidence type="ECO:0000259" key="9">
    <source>
        <dbReference type="PROSITE" id="PS50928"/>
    </source>
</evidence>
<dbReference type="CDD" id="cd06261">
    <property type="entry name" value="TM_PBP2"/>
    <property type="match status" value="1"/>
</dbReference>
<protein>
    <submittedName>
        <fullName evidence="10">ABC spermidine/putrescine transporter, inner membrane subunit</fullName>
    </submittedName>
</protein>
<keyword evidence="7 8" id="KW-0472">Membrane</keyword>
<feature type="transmembrane region" description="Helical" evidence="8">
    <location>
        <begin position="263"/>
        <end position="293"/>
    </location>
</feature>
<keyword evidence="5 8" id="KW-0812">Transmembrane</keyword>
<proteinExistence type="inferred from homology"/>
<dbReference type="Gene3D" id="1.10.3720.10">
    <property type="entry name" value="MetI-like"/>
    <property type="match status" value="1"/>
</dbReference>
<evidence type="ECO:0000256" key="5">
    <source>
        <dbReference type="ARBA" id="ARBA00022692"/>
    </source>
</evidence>
<dbReference type="AlphaFoldDB" id="A0A1N7RX65"/>
<dbReference type="GO" id="GO:0005886">
    <property type="term" value="C:plasma membrane"/>
    <property type="evidence" value="ECO:0007669"/>
    <property type="project" value="UniProtKB-SubCell"/>
</dbReference>
<feature type="transmembrane region" description="Helical" evidence="8">
    <location>
        <begin position="218"/>
        <end position="242"/>
    </location>
</feature>
<evidence type="ECO:0000313" key="10">
    <source>
        <dbReference type="EMBL" id="SIT39702.1"/>
    </source>
</evidence>
<dbReference type="RefSeq" id="WP_174641930.1">
    <property type="nucleotide sequence ID" value="NZ_CYGX02000022.1"/>
</dbReference>
<sequence length="352" mass="36666">MTMMLARFSRRGSSASDASADAAADVASDAASAAASAATSAATSAAALVPGSGPTPGVACGASDQRAATAGAKARPWLLLTPILLFLAVLGAAALVVLRMSFGTQGNEWRGFTLQNYADLLDGYFIKSLWLTLRLAFQSMICAVLLAIPVALAMARTQSRLARRLLLAGVLLPLLVNLLLQGYGWLIILGPAGLLNHALLASGLVQRPVMWLYREHGVLLGLIQTAFPLAVLPLSSALRAVSTAYEEAAATLGATRWQTLRHVLLPLAMPGLVSGALLVFAYNASAFAVPLLLGGRRVPMLAVLVHDQVAPLLNWPAASASGVVLMVATLTVMALSQRLVRRTERLAGGPHA</sequence>
<evidence type="ECO:0000256" key="4">
    <source>
        <dbReference type="ARBA" id="ARBA00022475"/>
    </source>
</evidence>
<keyword evidence="6 8" id="KW-1133">Transmembrane helix</keyword>
<feature type="transmembrane region" description="Helical" evidence="8">
    <location>
        <begin position="313"/>
        <end position="335"/>
    </location>
</feature>
<dbReference type="PANTHER" id="PTHR42929">
    <property type="entry name" value="INNER MEMBRANE ABC TRANSPORTER PERMEASE PROTEIN YDCU-RELATED-RELATED"/>
    <property type="match status" value="1"/>
</dbReference>
<dbReference type="Proteomes" id="UP000187012">
    <property type="component" value="Unassembled WGS sequence"/>
</dbReference>
<dbReference type="STRING" id="1247936.BN2475_220035"/>
<dbReference type="InterPro" id="IPR000515">
    <property type="entry name" value="MetI-like"/>
</dbReference>
<dbReference type="GO" id="GO:0055085">
    <property type="term" value="P:transmembrane transport"/>
    <property type="evidence" value="ECO:0007669"/>
    <property type="project" value="InterPro"/>
</dbReference>
<gene>
    <name evidence="10" type="ORF">BN2475_220035</name>
</gene>
<feature type="domain" description="ABC transmembrane type-1" evidence="9">
    <location>
        <begin position="129"/>
        <end position="336"/>
    </location>
</feature>
<keyword evidence="11" id="KW-1185">Reference proteome</keyword>
<dbReference type="PROSITE" id="PS50928">
    <property type="entry name" value="ABC_TM1"/>
    <property type="match status" value="1"/>
</dbReference>
<organism evidence="10 11">
    <name type="scientific">Paraburkholderia ribeironis</name>
    <dbReference type="NCBI Taxonomy" id="1247936"/>
    <lineage>
        <taxon>Bacteria</taxon>
        <taxon>Pseudomonadati</taxon>
        <taxon>Pseudomonadota</taxon>
        <taxon>Betaproteobacteria</taxon>
        <taxon>Burkholderiales</taxon>
        <taxon>Burkholderiaceae</taxon>
        <taxon>Paraburkholderia</taxon>
    </lineage>
</organism>
<feature type="transmembrane region" description="Helical" evidence="8">
    <location>
        <begin position="165"/>
        <end position="188"/>
    </location>
</feature>
<dbReference type="SUPFAM" id="SSF161098">
    <property type="entry name" value="MetI-like"/>
    <property type="match status" value="1"/>
</dbReference>
<evidence type="ECO:0000256" key="1">
    <source>
        <dbReference type="ARBA" id="ARBA00004651"/>
    </source>
</evidence>
<evidence type="ECO:0000256" key="2">
    <source>
        <dbReference type="ARBA" id="ARBA00007069"/>
    </source>
</evidence>
<evidence type="ECO:0000256" key="3">
    <source>
        <dbReference type="ARBA" id="ARBA00022448"/>
    </source>
</evidence>
<feature type="transmembrane region" description="Helical" evidence="8">
    <location>
        <begin position="77"/>
        <end position="98"/>
    </location>
</feature>
<accession>A0A1N7RX65</accession>
<feature type="transmembrane region" description="Helical" evidence="8">
    <location>
        <begin position="135"/>
        <end position="153"/>
    </location>
</feature>
<reference evidence="10 11" key="1">
    <citation type="submission" date="2016-12" db="EMBL/GenBank/DDBJ databases">
        <authorList>
            <person name="Song W.-J."/>
            <person name="Kurnit D.M."/>
        </authorList>
    </citation>
    <scope>NUCLEOTIDE SEQUENCE [LARGE SCALE GENOMIC DNA]</scope>
    <source>
        <strain evidence="10 11">STM7296</strain>
    </source>
</reference>
<name>A0A1N7RX65_9BURK</name>
<evidence type="ECO:0000256" key="7">
    <source>
        <dbReference type="ARBA" id="ARBA00023136"/>
    </source>
</evidence>
<dbReference type="EMBL" id="CYGX02000022">
    <property type="protein sequence ID" value="SIT39702.1"/>
    <property type="molecule type" value="Genomic_DNA"/>
</dbReference>
<comment type="similarity">
    <text evidence="2">Belongs to the binding-protein-dependent transport system permease family. CysTW subfamily.</text>
</comment>
<dbReference type="Pfam" id="PF00528">
    <property type="entry name" value="BPD_transp_1"/>
    <property type="match status" value="1"/>
</dbReference>
<evidence type="ECO:0000256" key="8">
    <source>
        <dbReference type="RuleBase" id="RU363032"/>
    </source>
</evidence>
<keyword evidence="4" id="KW-1003">Cell membrane</keyword>
<comment type="subcellular location">
    <subcellularLocation>
        <location evidence="1 8">Cell membrane</location>
        <topology evidence="1 8">Multi-pass membrane protein</topology>
    </subcellularLocation>
</comment>
<dbReference type="PANTHER" id="PTHR42929:SF5">
    <property type="entry name" value="ABC TRANSPORTER PERMEASE PROTEIN"/>
    <property type="match status" value="1"/>
</dbReference>
<evidence type="ECO:0000256" key="6">
    <source>
        <dbReference type="ARBA" id="ARBA00022989"/>
    </source>
</evidence>
<dbReference type="InterPro" id="IPR035906">
    <property type="entry name" value="MetI-like_sf"/>
</dbReference>
<keyword evidence="3 8" id="KW-0813">Transport</keyword>